<evidence type="ECO:0000313" key="3">
    <source>
        <dbReference type="Proteomes" id="UP001608902"/>
    </source>
</evidence>
<feature type="transmembrane region" description="Helical" evidence="1">
    <location>
        <begin position="104"/>
        <end position="123"/>
    </location>
</feature>
<gene>
    <name evidence="2" type="ORF">AB6A40_003683</name>
</gene>
<keyword evidence="3" id="KW-1185">Reference proteome</keyword>
<comment type="caution">
    <text evidence="2">The sequence shown here is derived from an EMBL/GenBank/DDBJ whole genome shotgun (WGS) entry which is preliminary data.</text>
</comment>
<organism evidence="2 3">
    <name type="scientific">Gnathostoma spinigerum</name>
    <dbReference type="NCBI Taxonomy" id="75299"/>
    <lineage>
        <taxon>Eukaryota</taxon>
        <taxon>Metazoa</taxon>
        <taxon>Ecdysozoa</taxon>
        <taxon>Nematoda</taxon>
        <taxon>Chromadorea</taxon>
        <taxon>Rhabditida</taxon>
        <taxon>Spirurina</taxon>
        <taxon>Gnathostomatomorpha</taxon>
        <taxon>Gnathostomatoidea</taxon>
        <taxon>Gnathostomatidae</taxon>
        <taxon>Gnathostoma</taxon>
    </lineage>
</organism>
<keyword evidence="1" id="KW-1133">Transmembrane helix</keyword>
<dbReference type="EMBL" id="JBGFUD010001967">
    <property type="protein sequence ID" value="MFH4976974.1"/>
    <property type="molecule type" value="Genomic_DNA"/>
</dbReference>
<keyword evidence="1" id="KW-0812">Transmembrane</keyword>
<evidence type="ECO:0000313" key="2">
    <source>
        <dbReference type="EMBL" id="MFH4976974.1"/>
    </source>
</evidence>
<proteinExistence type="predicted"/>
<accession>A0ABD6EFT2</accession>
<sequence length="126" mass="14198">MPPQHGLVDGHLGSVSRGTVPAYRGFAAVSALDIFAIADSELKHFRAYHVVFHHMDFNHFMTPSHFVMVIIEVFMDAGMQRFGWRIDRDTSRLLGILHMTRQGFAAIVILTIFVMHEMVTVTARSG</sequence>
<feature type="transmembrane region" description="Helical" evidence="1">
    <location>
        <begin position="65"/>
        <end position="84"/>
    </location>
</feature>
<protein>
    <submittedName>
        <fullName evidence="2">Uncharacterized protein</fullName>
    </submittedName>
</protein>
<reference evidence="2 3" key="1">
    <citation type="submission" date="2024-08" db="EMBL/GenBank/DDBJ databases">
        <title>Gnathostoma spinigerum genome.</title>
        <authorList>
            <person name="Gonzalez-Bertolin B."/>
            <person name="Monzon S."/>
            <person name="Zaballos A."/>
            <person name="Jimenez P."/>
            <person name="Dekumyoy P."/>
            <person name="Varona S."/>
            <person name="Cuesta I."/>
            <person name="Sumanam S."/>
            <person name="Adisakwattana P."/>
            <person name="Gasser R.B."/>
            <person name="Hernandez-Gonzalez A."/>
            <person name="Young N.D."/>
            <person name="Perteguer M.J."/>
        </authorList>
    </citation>
    <scope>NUCLEOTIDE SEQUENCE [LARGE SCALE GENOMIC DNA]</scope>
    <source>
        <strain evidence="2">AL3</strain>
        <tissue evidence="2">Liver</tissue>
    </source>
</reference>
<evidence type="ECO:0000256" key="1">
    <source>
        <dbReference type="SAM" id="Phobius"/>
    </source>
</evidence>
<dbReference type="AlphaFoldDB" id="A0ABD6EFT2"/>
<dbReference type="Proteomes" id="UP001608902">
    <property type="component" value="Unassembled WGS sequence"/>
</dbReference>
<keyword evidence="1" id="KW-0472">Membrane</keyword>
<name>A0ABD6EFT2_9BILA</name>